<name>A0A2M6XAG7_9BACT</name>
<accession>A0A2M6XAG7</accession>
<dbReference type="InterPro" id="IPR011990">
    <property type="entry name" value="TPR-like_helical_dom_sf"/>
</dbReference>
<organism evidence="3 4">
    <name type="scientific">Candidatus Shapirobacteria bacterium CG09_land_8_20_14_0_10_49_15</name>
    <dbReference type="NCBI Taxonomy" id="1974482"/>
    <lineage>
        <taxon>Bacteria</taxon>
        <taxon>Candidatus Shapironibacteriota</taxon>
    </lineage>
</organism>
<dbReference type="EMBL" id="PEZK01000032">
    <property type="protein sequence ID" value="PIU02064.1"/>
    <property type="molecule type" value="Genomic_DNA"/>
</dbReference>
<dbReference type="Pfam" id="PF13181">
    <property type="entry name" value="TPR_8"/>
    <property type="match status" value="1"/>
</dbReference>
<keyword evidence="2" id="KW-1133">Transmembrane helix</keyword>
<evidence type="ECO:0000313" key="3">
    <source>
        <dbReference type="EMBL" id="PIU02064.1"/>
    </source>
</evidence>
<dbReference type="Proteomes" id="UP000231214">
    <property type="component" value="Unassembled WGS sequence"/>
</dbReference>
<dbReference type="Gene3D" id="1.25.40.10">
    <property type="entry name" value="Tetratricopeptide repeat domain"/>
    <property type="match status" value="1"/>
</dbReference>
<dbReference type="PROSITE" id="PS50005">
    <property type="entry name" value="TPR"/>
    <property type="match status" value="1"/>
</dbReference>
<evidence type="ECO:0000256" key="2">
    <source>
        <dbReference type="SAM" id="Phobius"/>
    </source>
</evidence>
<protein>
    <submittedName>
        <fullName evidence="3">Uncharacterized protein</fullName>
    </submittedName>
</protein>
<keyword evidence="1" id="KW-0802">TPR repeat</keyword>
<proteinExistence type="predicted"/>
<keyword evidence="2" id="KW-0472">Membrane</keyword>
<reference evidence="4" key="1">
    <citation type="submission" date="2017-09" db="EMBL/GenBank/DDBJ databases">
        <title>Depth-based differentiation of microbial function through sediment-hosted aquifers and enrichment of novel symbionts in the deep terrestrial subsurface.</title>
        <authorList>
            <person name="Probst A.J."/>
            <person name="Ladd B."/>
            <person name="Jarett J.K."/>
            <person name="Geller-Mcgrath D.E."/>
            <person name="Sieber C.M.K."/>
            <person name="Emerson J.B."/>
            <person name="Anantharaman K."/>
            <person name="Thomas B.C."/>
            <person name="Malmstrom R."/>
            <person name="Stieglmeier M."/>
            <person name="Klingl A."/>
            <person name="Woyke T."/>
            <person name="Ryan C.M."/>
            <person name="Banfield J.F."/>
        </authorList>
    </citation>
    <scope>NUCLEOTIDE SEQUENCE [LARGE SCALE GENOMIC DNA]</scope>
</reference>
<dbReference type="SUPFAM" id="SSF48452">
    <property type="entry name" value="TPR-like"/>
    <property type="match status" value="1"/>
</dbReference>
<dbReference type="InterPro" id="IPR019734">
    <property type="entry name" value="TPR_rpt"/>
</dbReference>
<feature type="repeat" description="TPR" evidence="1">
    <location>
        <begin position="131"/>
        <end position="164"/>
    </location>
</feature>
<evidence type="ECO:0000256" key="1">
    <source>
        <dbReference type="PROSITE-ProRule" id="PRU00339"/>
    </source>
</evidence>
<evidence type="ECO:0000313" key="4">
    <source>
        <dbReference type="Proteomes" id="UP000231214"/>
    </source>
</evidence>
<feature type="transmembrane region" description="Helical" evidence="2">
    <location>
        <begin position="27"/>
        <end position="46"/>
    </location>
</feature>
<comment type="caution">
    <text evidence="3">The sequence shown here is derived from an EMBL/GenBank/DDBJ whole genome shotgun (WGS) entry which is preliminary data.</text>
</comment>
<gene>
    <name evidence="3" type="ORF">COT66_02150</name>
</gene>
<dbReference type="AlphaFoldDB" id="A0A2M6XAG7"/>
<keyword evidence="2" id="KW-0812">Transmembrane</keyword>
<sequence length="175" mass="20231">MAKIKKDTRRLGYTDIRKNIFLFVKKSVLISGVILLFGLLITSLLLPKDQFQTTKEAVVKNPRQTENYLHLADQLLDRHQFAEAEKIIQVLGESDVSLEALQQKKATLDPREIQKLIDRWEAILAEKPDYRDGYLQLAKLYWQIFNQDAAQANLQKALDLDPNYLPALELQKIIL</sequence>